<keyword evidence="6 8" id="KW-0418">Kinase</keyword>
<keyword evidence="10" id="KW-1185">Reference proteome</keyword>
<dbReference type="EMBL" id="JABCKI010006652">
    <property type="protein sequence ID" value="KAG5634090.1"/>
    <property type="molecule type" value="Genomic_DNA"/>
</dbReference>
<evidence type="ECO:0000256" key="7">
    <source>
        <dbReference type="ARBA" id="ARBA00022840"/>
    </source>
</evidence>
<dbReference type="PANTHER" id="PTHR14456">
    <property type="entry name" value="INOSITOL POLYPHOSPHATE KINASE 1"/>
    <property type="match status" value="1"/>
</dbReference>
<dbReference type="Pfam" id="PF06090">
    <property type="entry name" value="Ins_P5_2-kin"/>
    <property type="match status" value="2"/>
</dbReference>
<evidence type="ECO:0000313" key="10">
    <source>
        <dbReference type="Proteomes" id="UP000717328"/>
    </source>
</evidence>
<dbReference type="EC" id="2.7.1.158" evidence="2 8"/>
<evidence type="ECO:0000256" key="4">
    <source>
        <dbReference type="ARBA" id="ARBA00022679"/>
    </source>
</evidence>
<accession>A0A9P7FRJ6</accession>
<evidence type="ECO:0000256" key="3">
    <source>
        <dbReference type="ARBA" id="ARBA00014846"/>
    </source>
</evidence>
<dbReference type="PANTHER" id="PTHR14456:SF2">
    <property type="entry name" value="INOSITOL-PENTAKISPHOSPHATE 2-KINASE"/>
    <property type="match status" value="1"/>
</dbReference>
<dbReference type="InterPro" id="IPR009286">
    <property type="entry name" value="Ins_P5_2-kin"/>
</dbReference>
<gene>
    <name evidence="9" type="ORF">H0H81_003448</name>
</gene>
<dbReference type="AlphaFoldDB" id="A0A9P7FRJ6"/>
<comment type="function">
    <text evidence="8">Phosphorylates Ins(1,3,4,5,6)P5 at position 2 to form Ins(1,2,3,4,5,6)P6 (InsP6 or phytate).</text>
</comment>
<proteinExistence type="predicted"/>
<evidence type="ECO:0000256" key="6">
    <source>
        <dbReference type="ARBA" id="ARBA00022777"/>
    </source>
</evidence>
<reference evidence="9" key="2">
    <citation type="submission" date="2021-10" db="EMBL/GenBank/DDBJ databases">
        <title>Phylogenomics reveals ancestral predisposition of the termite-cultivated fungus Termitomyces towards a domesticated lifestyle.</title>
        <authorList>
            <person name="Auxier B."/>
            <person name="Grum-Grzhimaylo A."/>
            <person name="Cardenas M.E."/>
            <person name="Lodge J.D."/>
            <person name="Laessoe T."/>
            <person name="Pedersen O."/>
            <person name="Smith M.E."/>
            <person name="Kuyper T.W."/>
            <person name="Franco-Molano E.A."/>
            <person name="Baroni T.J."/>
            <person name="Aanen D.K."/>
        </authorList>
    </citation>
    <scope>NUCLEOTIDE SEQUENCE</scope>
    <source>
        <strain evidence="9">D49</strain>
    </source>
</reference>
<dbReference type="Gene3D" id="3.30.200.110">
    <property type="entry name" value="Inositol-pentakisphosphate 2-kinase, N-lobe"/>
    <property type="match status" value="1"/>
</dbReference>
<sequence length="403" mass="45390">MTASISDSLPEHWKYVSEGGATIVYSYTGPPNTQFNGTVLRLRKSKDTTSAPIKDNQDEPDDPTIEYQDKCMQRLIPLEHLPRLESVRVHRQWLEELVALHDADRPEARRQKDQVDLTRTKGVLATDLVGGDWLAVEIKILHAFGNENLYSGDELRVRKAVNDLWGAWADSNGMVNNLKIFVQGKTITPDQAHLIMAVLGTESGMDGIREGFVSALLPTLLNTSVLHTLSNLQRTLDVLDIEGLSQLWRQAETSNPLYRAKFGSSLEQTSSGNTSIPTPCLPFGVSSDSIAFKEPTIDDWTEFLDIYTADTQIDHTNPTPENLRYYLLAYLLSATFKDCSIIVRLDRLRHTATAQGIQPGQINVIDLDLKNIERLRKWEKIDQEIVNTYTLANARKTCIDAWR</sequence>
<evidence type="ECO:0000313" key="9">
    <source>
        <dbReference type="EMBL" id="KAG5634090.1"/>
    </source>
</evidence>
<comment type="catalytic activity">
    <reaction evidence="1 8">
        <text>1D-myo-inositol 1,3,4,5,6-pentakisphosphate + ATP = 1D-myo-inositol hexakisphosphate + ADP + H(+)</text>
        <dbReference type="Rhea" id="RHEA:20313"/>
        <dbReference type="ChEBI" id="CHEBI:15378"/>
        <dbReference type="ChEBI" id="CHEBI:30616"/>
        <dbReference type="ChEBI" id="CHEBI:57733"/>
        <dbReference type="ChEBI" id="CHEBI:58130"/>
        <dbReference type="ChEBI" id="CHEBI:456216"/>
        <dbReference type="EC" id="2.7.1.158"/>
    </reaction>
</comment>
<comment type="domain">
    <text evidence="8">The EXKPK motif is conserved in inositol-pentakisphosphate 2-kinases of both family 1 and 2.</text>
</comment>
<dbReference type="GO" id="GO:0005524">
    <property type="term" value="F:ATP binding"/>
    <property type="evidence" value="ECO:0007669"/>
    <property type="project" value="UniProtKB-KW"/>
</dbReference>
<keyword evidence="4 8" id="KW-0808">Transferase</keyword>
<keyword evidence="7 8" id="KW-0067">ATP-binding</keyword>
<dbReference type="Proteomes" id="UP000717328">
    <property type="component" value="Unassembled WGS sequence"/>
</dbReference>
<organism evidence="9 10">
    <name type="scientific">Sphagnurus paluster</name>
    <dbReference type="NCBI Taxonomy" id="117069"/>
    <lineage>
        <taxon>Eukaryota</taxon>
        <taxon>Fungi</taxon>
        <taxon>Dikarya</taxon>
        <taxon>Basidiomycota</taxon>
        <taxon>Agaricomycotina</taxon>
        <taxon>Agaricomycetes</taxon>
        <taxon>Agaricomycetidae</taxon>
        <taxon>Agaricales</taxon>
        <taxon>Tricholomatineae</taxon>
        <taxon>Lyophyllaceae</taxon>
        <taxon>Sphagnurus</taxon>
    </lineage>
</organism>
<keyword evidence="5 8" id="KW-0547">Nucleotide-binding</keyword>
<dbReference type="GO" id="GO:0005634">
    <property type="term" value="C:nucleus"/>
    <property type="evidence" value="ECO:0007669"/>
    <property type="project" value="TreeGrafter"/>
</dbReference>
<comment type="caution">
    <text evidence="9">The sequence shown here is derived from an EMBL/GenBank/DDBJ whole genome shotgun (WGS) entry which is preliminary data.</text>
</comment>
<evidence type="ECO:0000256" key="5">
    <source>
        <dbReference type="ARBA" id="ARBA00022741"/>
    </source>
</evidence>
<protein>
    <recommendedName>
        <fullName evidence="3 8">Inositol-pentakisphosphate 2-kinase</fullName>
        <ecNumber evidence="2 8">2.7.1.158</ecNumber>
    </recommendedName>
</protein>
<evidence type="ECO:0000256" key="8">
    <source>
        <dbReference type="RuleBase" id="RU364126"/>
    </source>
</evidence>
<dbReference type="GO" id="GO:0035299">
    <property type="term" value="F:inositol-1,3,4,5,6-pentakisphosphate 2-kinase activity"/>
    <property type="evidence" value="ECO:0007669"/>
    <property type="project" value="UniProtKB-EC"/>
</dbReference>
<reference evidence="9" key="1">
    <citation type="submission" date="2021-02" db="EMBL/GenBank/DDBJ databases">
        <authorList>
            <person name="Nieuwenhuis M."/>
            <person name="Van De Peppel L.J.J."/>
        </authorList>
    </citation>
    <scope>NUCLEOTIDE SEQUENCE</scope>
    <source>
        <strain evidence="9">D49</strain>
    </source>
</reference>
<evidence type="ECO:0000256" key="1">
    <source>
        <dbReference type="ARBA" id="ARBA00001774"/>
    </source>
</evidence>
<dbReference type="OrthoDB" id="272370at2759"/>
<dbReference type="InterPro" id="IPR043001">
    <property type="entry name" value="IP5_2-K_N_lobe"/>
</dbReference>
<dbReference type="GO" id="GO:0032958">
    <property type="term" value="P:inositol phosphate biosynthetic process"/>
    <property type="evidence" value="ECO:0007669"/>
    <property type="project" value="TreeGrafter"/>
</dbReference>
<evidence type="ECO:0000256" key="2">
    <source>
        <dbReference type="ARBA" id="ARBA00012023"/>
    </source>
</evidence>
<name>A0A9P7FRJ6_9AGAR</name>